<dbReference type="GO" id="GO:0004180">
    <property type="term" value="F:carboxypeptidase activity"/>
    <property type="evidence" value="ECO:0007669"/>
    <property type="project" value="UniProtKB-KW"/>
</dbReference>
<protein>
    <submittedName>
        <fullName evidence="1">Serine carboxypeptidase-like 19-like protein</fullName>
    </submittedName>
</protein>
<reference evidence="2" key="1">
    <citation type="submission" date="2013-09" db="EMBL/GenBank/DDBJ databases">
        <title>Corchorus olitorius genome sequencing.</title>
        <authorList>
            <person name="Alam M."/>
            <person name="Haque M.S."/>
            <person name="Islam M.S."/>
            <person name="Emdad E.M."/>
            <person name="Islam M.M."/>
            <person name="Ahmed B."/>
            <person name="Halim A."/>
            <person name="Hossen Q.M.M."/>
            <person name="Hossain M.Z."/>
            <person name="Ahmed R."/>
            <person name="Khan M.M."/>
            <person name="Islam R."/>
            <person name="Rashid M.M."/>
            <person name="Khan S.A."/>
            <person name="Rahman M.S."/>
            <person name="Alam M."/>
            <person name="Yahiya A.S."/>
            <person name="Khan M.S."/>
            <person name="Azam M.S."/>
            <person name="Haque T."/>
            <person name="Lashkar M.Z.H."/>
            <person name="Akhand A.I."/>
            <person name="Morshed G."/>
            <person name="Roy S."/>
            <person name="Uddin K.S."/>
            <person name="Rabeya T."/>
            <person name="Hossain A.S."/>
            <person name="Chowdhury A."/>
            <person name="Snigdha A.R."/>
            <person name="Mortoza M.S."/>
            <person name="Matin S.A."/>
            <person name="Hoque S.M.E."/>
            <person name="Islam M.K."/>
            <person name="Roy D.K."/>
            <person name="Haider R."/>
            <person name="Moosa M.M."/>
            <person name="Elias S.M."/>
            <person name="Hasan A.M."/>
            <person name="Jahan S."/>
            <person name="Shafiuddin M."/>
            <person name="Mahmood N."/>
            <person name="Shommy N.S."/>
        </authorList>
    </citation>
    <scope>NUCLEOTIDE SEQUENCE [LARGE SCALE GENOMIC DNA]</scope>
    <source>
        <strain evidence="2">cv. O-4</strain>
    </source>
</reference>
<evidence type="ECO:0000313" key="1">
    <source>
        <dbReference type="EMBL" id="OMP13480.1"/>
    </source>
</evidence>
<keyword evidence="1" id="KW-0645">Protease</keyword>
<evidence type="ECO:0000313" key="2">
    <source>
        <dbReference type="Proteomes" id="UP000187203"/>
    </source>
</evidence>
<organism evidence="1 2">
    <name type="scientific">Corchorus olitorius</name>
    <dbReference type="NCBI Taxonomy" id="93759"/>
    <lineage>
        <taxon>Eukaryota</taxon>
        <taxon>Viridiplantae</taxon>
        <taxon>Streptophyta</taxon>
        <taxon>Embryophyta</taxon>
        <taxon>Tracheophyta</taxon>
        <taxon>Spermatophyta</taxon>
        <taxon>Magnoliopsida</taxon>
        <taxon>eudicotyledons</taxon>
        <taxon>Gunneridae</taxon>
        <taxon>Pentapetalae</taxon>
        <taxon>rosids</taxon>
        <taxon>malvids</taxon>
        <taxon>Malvales</taxon>
        <taxon>Malvaceae</taxon>
        <taxon>Grewioideae</taxon>
        <taxon>Apeibeae</taxon>
        <taxon>Corchorus</taxon>
    </lineage>
</organism>
<keyword evidence="1" id="KW-0378">Hydrolase</keyword>
<gene>
    <name evidence="1" type="ORF">COLO4_01594</name>
</gene>
<comment type="caution">
    <text evidence="1">The sequence shown here is derived from an EMBL/GenBank/DDBJ whole genome shotgun (WGS) entry which is preliminary data.</text>
</comment>
<keyword evidence="2" id="KW-1185">Reference proteome</keyword>
<dbReference type="AlphaFoldDB" id="A0A1R3L2H4"/>
<keyword evidence="1" id="KW-0121">Carboxypeptidase</keyword>
<proteinExistence type="predicted"/>
<name>A0A1R3L2H4_9ROSI</name>
<sequence length="248" mass="27592">MNTKILVSNYFAAIVLMVKNGYKAFDYDDLQCVMEKNKDSELAVNILAGRTLAKFMAGSKVNINQVVPLVNGKNVVPDDLFDALTSCEVKYINVEKFTANTKNIELWMSWKEKQLVMKYISISSLNTYLYHSKGNPVDDAIETALRLNIAEEVTGLGSNASISDLKLVDTGNRVQKFKLKDGQSACKNILYVSYDDVYNAGVNGINNIVNKLKSVDVIQKLKAFSIGLDEDNIRQKAQKVMMKALKAA</sequence>
<dbReference type="Proteomes" id="UP000187203">
    <property type="component" value="Unassembled WGS sequence"/>
</dbReference>
<dbReference type="EMBL" id="AWUE01004152">
    <property type="protein sequence ID" value="OMP13480.1"/>
    <property type="molecule type" value="Genomic_DNA"/>
</dbReference>
<accession>A0A1R3L2H4</accession>